<gene>
    <name evidence="3" type="ORF">g.41339</name>
</gene>
<accession>A0A1B6FUL6</accession>
<feature type="coiled-coil region" evidence="1">
    <location>
        <begin position="169"/>
        <end position="196"/>
    </location>
</feature>
<organism evidence="3">
    <name type="scientific">Cuerna arida</name>
    <dbReference type="NCBI Taxonomy" id="1464854"/>
    <lineage>
        <taxon>Eukaryota</taxon>
        <taxon>Metazoa</taxon>
        <taxon>Ecdysozoa</taxon>
        <taxon>Arthropoda</taxon>
        <taxon>Hexapoda</taxon>
        <taxon>Insecta</taxon>
        <taxon>Pterygota</taxon>
        <taxon>Neoptera</taxon>
        <taxon>Paraneoptera</taxon>
        <taxon>Hemiptera</taxon>
        <taxon>Auchenorrhyncha</taxon>
        <taxon>Membracoidea</taxon>
        <taxon>Cicadellidae</taxon>
        <taxon>Cicadellinae</taxon>
        <taxon>Proconiini</taxon>
        <taxon>Cuerna</taxon>
    </lineage>
</organism>
<feature type="compositionally biased region" description="Basic and acidic residues" evidence="2">
    <location>
        <begin position="337"/>
        <end position="353"/>
    </location>
</feature>
<protein>
    <recommendedName>
        <fullName evidence="4">Kri1-like C-terminal domain-containing protein</fullName>
    </recommendedName>
</protein>
<feature type="compositionally biased region" description="Basic and acidic residues" evidence="2">
    <location>
        <begin position="248"/>
        <end position="258"/>
    </location>
</feature>
<feature type="compositionally biased region" description="Polar residues" evidence="2">
    <location>
        <begin position="215"/>
        <end position="239"/>
    </location>
</feature>
<reference evidence="3" key="1">
    <citation type="submission" date="2015-11" db="EMBL/GenBank/DDBJ databases">
        <title>De novo transcriptome assembly of four potential Pierce s Disease insect vectors from Arizona vineyards.</title>
        <authorList>
            <person name="Tassone E.E."/>
        </authorList>
    </citation>
    <scope>NUCLEOTIDE SEQUENCE</scope>
</reference>
<feature type="compositionally biased region" description="Acidic residues" evidence="2">
    <location>
        <begin position="45"/>
        <end position="61"/>
    </location>
</feature>
<sequence length="557" mass="65337">MKKCLVKVNFFLGLRIHLGLTLNKWNINFSWKMKPEKKLLKAESSDEDNSSDSSIDDEDGELLTEELEEGFYKVLSRLKKKDPKLYDENIKYFPAQLSENPSELKNKGGKKYSEYKEWLKGLKDQVEDDGVKNDLEALHDFWSNPKLNKGEQFLRDYILNKKFLDPDDDFNVQKEIEKLEEEEKEIEEQVKFEHSYNCRFENPEEEFLQKYPNTMKNTAGKRNSDTNSYDSSLNNSQTVKTPKKMKKLKENAGGREAVEVGNTEMNNKLTKVVSNKKVSPKKGKILEDSTELEDRTDVNSPKKIKEAINQENHKPPKRKQIFKEDLNEQSPKKKKLDKKEENEKPTPQKEEKQVKRKRRSRSKKKRNSFGKDTPQQPENSDEIINEVSLSNKKENPSDKGQLSSSSLEQNIKERLKHRNKRRSRKIKNLKKLAEESGILEVKKGNKIKKLRHKQLLKLVELQKQQTEIVNTKTNHSKSEVLEELQPGTEEKERKKKLKHQLMLKIKELQSLQSEIEKLNTKNPPQKYVKNKLLPSSNFKVNLVKKKKRRMRRHKSAA</sequence>
<evidence type="ECO:0000256" key="1">
    <source>
        <dbReference type="SAM" id="Coils"/>
    </source>
</evidence>
<feature type="region of interest" description="Disordered" evidence="2">
    <location>
        <begin position="215"/>
        <end position="432"/>
    </location>
</feature>
<feature type="compositionally biased region" description="Basic residues" evidence="2">
    <location>
        <begin position="414"/>
        <end position="430"/>
    </location>
</feature>
<feature type="compositionally biased region" description="Polar residues" evidence="2">
    <location>
        <begin position="398"/>
        <end position="409"/>
    </location>
</feature>
<evidence type="ECO:0000256" key="2">
    <source>
        <dbReference type="SAM" id="MobiDB-lite"/>
    </source>
</evidence>
<name>A0A1B6FUL6_9HEMI</name>
<keyword evidence="1" id="KW-0175">Coiled coil</keyword>
<proteinExistence type="predicted"/>
<dbReference type="PANTHER" id="PTHR14490:SF5">
    <property type="entry name" value="PROTEIN KRI1 HOMOLOG"/>
    <property type="match status" value="1"/>
</dbReference>
<dbReference type="InterPro" id="IPR018034">
    <property type="entry name" value="Kri1"/>
</dbReference>
<feature type="compositionally biased region" description="Basic and acidic residues" evidence="2">
    <location>
        <begin position="284"/>
        <end position="297"/>
    </location>
</feature>
<dbReference type="GO" id="GO:0000447">
    <property type="term" value="P:endonucleolytic cleavage in ITS1 to separate SSU-rRNA from 5.8S rRNA and LSU-rRNA from tricistronic rRNA transcript (SSU-rRNA, 5.8S rRNA, LSU-rRNA)"/>
    <property type="evidence" value="ECO:0007669"/>
    <property type="project" value="TreeGrafter"/>
</dbReference>
<feature type="region of interest" description="Disordered" evidence="2">
    <location>
        <begin position="40"/>
        <end position="61"/>
    </location>
</feature>
<feature type="compositionally biased region" description="Basic and acidic residues" evidence="2">
    <location>
        <begin position="303"/>
        <end position="314"/>
    </location>
</feature>
<feature type="region of interest" description="Disordered" evidence="2">
    <location>
        <begin position="469"/>
        <end position="493"/>
    </location>
</feature>
<dbReference type="AlphaFoldDB" id="A0A1B6FUL6"/>
<dbReference type="EMBL" id="GECZ01015853">
    <property type="protein sequence ID" value="JAS53916.1"/>
    <property type="molecule type" value="Transcribed_RNA"/>
</dbReference>
<dbReference type="GO" id="GO:0005730">
    <property type="term" value="C:nucleolus"/>
    <property type="evidence" value="ECO:0007669"/>
    <property type="project" value="TreeGrafter"/>
</dbReference>
<evidence type="ECO:0008006" key="4">
    <source>
        <dbReference type="Google" id="ProtNLM"/>
    </source>
</evidence>
<evidence type="ECO:0000313" key="3">
    <source>
        <dbReference type="EMBL" id="JAS53916.1"/>
    </source>
</evidence>
<dbReference type="PANTHER" id="PTHR14490">
    <property type="entry name" value="ZINC FINGER, ZZ TYPE"/>
    <property type="match status" value="1"/>
</dbReference>
<dbReference type="GO" id="GO:0030686">
    <property type="term" value="C:90S preribosome"/>
    <property type="evidence" value="ECO:0007669"/>
    <property type="project" value="TreeGrafter"/>
</dbReference>
<feature type="compositionally biased region" description="Basic residues" evidence="2">
    <location>
        <begin position="354"/>
        <end position="368"/>
    </location>
</feature>